<evidence type="ECO:0000256" key="1">
    <source>
        <dbReference type="SAM" id="MobiDB-lite"/>
    </source>
</evidence>
<dbReference type="EMBL" id="SNXK01000017">
    <property type="protein sequence ID" value="TDP28391.1"/>
    <property type="molecule type" value="Genomic_DNA"/>
</dbReference>
<gene>
    <name evidence="2" type="ORF">DFR75_1174</name>
</gene>
<feature type="region of interest" description="Disordered" evidence="1">
    <location>
        <begin position="1"/>
        <end position="54"/>
    </location>
</feature>
<dbReference type="Proteomes" id="UP000295087">
    <property type="component" value="Unassembled WGS sequence"/>
</dbReference>
<dbReference type="AlphaFoldDB" id="A0A4R6NZ81"/>
<protein>
    <submittedName>
        <fullName evidence="2">Uncharacterized protein</fullName>
    </submittedName>
</protein>
<name>A0A4R6NZ81_NOCIG</name>
<comment type="caution">
    <text evidence="2">The sequence shown here is derived from an EMBL/GenBank/DDBJ whole genome shotgun (WGS) entry which is preliminary data.</text>
</comment>
<accession>A0A4R6NZ81</accession>
<keyword evidence="3" id="KW-1185">Reference proteome</keyword>
<reference evidence="2 3" key="1">
    <citation type="submission" date="2019-03" db="EMBL/GenBank/DDBJ databases">
        <title>Genomic Encyclopedia of Type Strains, Phase IV (KMG-IV): sequencing the most valuable type-strain genomes for metagenomic binning, comparative biology and taxonomic classification.</title>
        <authorList>
            <person name="Goeker M."/>
        </authorList>
    </citation>
    <scope>NUCLEOTIDE SEQUENCE [LARGE SCALE GENOMIC DNA]</scope>
    <source>
        <strain evidence="2 3">DSM 44496</strain>
    </source>
</reference>
<evidence type="ECO:0000313" key="3">
    <source>
        <dbReference type="Proteomes" id="UP000295087"/>
    </source>
</evidence>
<feature type="compositionally biased region" description="Polar residues" evidence="1">
    <location>
        <begin position="1"/>
        <end position="16"/>
    </location>
</feature>
<proteinExistence type="predicted"/>
<evidence type="ECO:0000313" key="2">
    <source>
        <dbReference type="EMBL" id="TDP28391.1"/>
    </source>
</evidence>
<sequence>MTWQIAETSPTQNGSGSAKADSGMAANLTQPETVRTAPYSNSKPTPASASLQRNTALPISFTILAAGQADAR</sequence>
<organism evidence="2 3">
    <name type="scientific">Nocardia ignorata</name>
    <dbReference type="NCBI Taxonomy" id="145285"/>
    <lineage>
        <taxon>Bacteria</taxon>
        <taxon>Bacillati</taxon>
        <taxon>Actinomycetota</taxon>
        <taxon>Actinomycetes</taxon>
        <taxon>Mycobacteriales</taxon>
        <taxon>Nocardiaceae</taxon>
        <taxon>Nocardia</taxon>
    </lineage>
</organism>
<feature type="compositionally biased region" description="Polar residues" evidence="1">
    <location>
        <begin position="27"/>
        <end position="54"/>
    </location>
</feature>